<evidence type="ECO:0000313" key="2">
    <source>
        <dbReference type="EMBL" id="PRP82058.1"/>
    </source>
</evidence>
<reference evidence="2 3" key="1">
    <citation type="journal article" date="2018" name="Genome Biol. Evol.">
        <title>Multiple Roots of Fruiting Body Formation in Amoebozoa.</title>
        <authorList>
            <person name="Hillmann F."/>
            <person name="Forbes G."/>
            <person name="Novohradska S."/>
            <person name="Ferling I."/>
            <person name="Riege K."/>
            <person name="Groth M."/>
            <person name="Westermann M."/>
            <person name="Marz M."/>
            <person name="Spaller T."/>
            <person name="Winckler T."/>
            <person name="Schaap P."/>
            <person name="Glockner G."/>
        </authorList>
    </citation>
    <scope>NUCLEOTIDE SEQUENCE [LARGE SCALE GENOMIC DNA]</scope>
    <source>
        <strain evidence="2 3">Jena</strain>
    </source>
</reference>
<feature type="compositionally biased region" description="Basic and acidic residues" evidence="1">
    <location>
        <begin position="15"/>
        <end position="39"/>
    </location>
</feature>
<feature type="compositionally biased region" description="Polar residues" evidence="1">
    <location>
        <begin position="161"/>
        <end position="173"/>
    </location>
</feature>
<comment type="caution">
    <text evidence="2">The sequence shown here is derived from an EMBL/GenBank/DDBJ whole genome shotgun (WGS) entry which is preliminary data.</text>
</comment>
<keyword evidence="3" id="KW-1185">Reference proteome</keyword>
<accession>A0A2P6NDM8</accession>
<dbReference type="InParanoid" id="A0A2P6NDM8"/>
<feature type="compositionally biased region" description="Basic and acidic residues" evidence="1">
    <location>
        <begin position="67"/>
        <end position="79"/>
    </location>
</feature>
<dbReference type="EMBL" id="MDYQ01000111">
    <property type="protein sequence ID" value="PRP82058.1"/>
    <property type="molecule type" value="Genomic_DNA"/>
</dbReference>
<proteinExistence type="predicted"/>
<feature type="compositionally biased region" description="Low complexity" evidence="1">
    <location>
        <begin position="41"/>
        <end position="54"/>
    </location>
</feature>
<dbReference type="Proteomes" id="UP000241769">
    <property type="component" value="Unassembled WGS sequence"/>
</dbReference>
<feature type="compositionally biased region" description="Low complexity" evidence="1">
    <location>
        <begin position="80"/>
        <end position="94"/>
    </location>
</feature>
<name>A0A2P6NDM8_9EUKA</name>
<gene>
    <name evidence="2" type="ORF">PROFUN_03748</name>
</gene>
<dbReference type="AlphaFoldDB" id="A0A2P6NDM8"/>
<feature type="region of interest" description="Disordered" evidence="1">
    <location>
        <begin position="1"/>
        <end position="181"/>
    </location>
</feature>
<evidence type="ECO:0000313" key="3">
    <source>
        <dbReference type="Proteomes" id="UP000241769"/>
    </source>
</evidence>
<feature type="compositionally biased region" description="Basic and acidic residues" evidence="1">
    <location>
        <begin position="96"/>
        <end position="110"/>
    </location>
</feature>
<sequence>MGCGASSSVKVEAAPAKRQESQRENSSELKEESYKKDEATESSSTATEPNSSSNQNESAADETADDGQEKSTEDPKSVETTESTTSTTGEVQSSKKAGEQKEVPHTDKNNKHPTFNMRIDELLPQSGHPPSSLTFRLPPISRPEVDARTLSARNHRDSRPSMLTQSVGSIKRSSSSEKLGRVKLEPLPLRVTQSISAQTQ</sequence>
<protein>
    <submittedName>
        <fullName evidence="2">Uncharacterized protein</fullName>
    </submittedName>
</protein>
<organism evidence="2 3">
    <name type="scientific">Planoprotostelium fungivorum</name>
    <dbReference type="NCBI Taxonomy" id="1890364"/>
    <lineage>
        <taxon>Eukaryota</taxon>
        <taxon>Amoebozoa</taxon>
        <taxon>Evosea</taxon>
        <taxon>Variosea</taxon>
        <taxon>Cavosteliida</taxon>
        <taxon>Cavosteliaceae</taxon>
        <taxon>Planoprotostelium</taxon>
    </lineage>
</organism>
<evidence type="ECO:0000256" key="1">
    <source>
        <dbReference type="SAM" id="MobiDB-lite"/>
    </source>
</evidence>